<dbReference type="Proteomes" id="UP000664771">
    <property type="component" value="Unassembled WGS sequence"/>
</dbReference>
<keyword evidence="4 7" id="KW-1133">Transmembrane helix</keyword>
<dbReference type="InterPro" id="IPR049453">
    <property type="entry name" value="Memb_transporter_dom"/>
</dbReference>
<evidence type="ECO:0000256" key="4">
    <source>
        <dbReference type="ARBA" id="ARBA00022989"/>
    </source>
</evidence>
<keyword evidence="10" id="KW-1185">Reference proteome</keyword>
<feature type="transmembrane region" description="Helical" evidence="7">
    <location>
        <begin position="390"/>
        <end position="407"/>
    </location>
</feature>
<keyword evidence="5 7" id="KW-0472">Membrane</keyword>
<comment type="similarity">
    <text evidence="6">Belongs to the YccS/YhfK family.</text>
</comment>
<evidence type="ECO:0000256" key="2">
    <source>
        <dbReference type="ARBA" id="ARBA00022475"/>
    </source>
</evidence>
<feature type="transmembrane region" description="Helical" evidence="7">
    <location>
        <begin position="98"/>
        <end position="114"/>
    </location>
</feature>
<evidence type="ECO:0000313" key="10">
    <source>
        <dbReference type="Proteomes" id="UP000664771"/>
    </source>
</evidence>
<feature type="transmembrane region" description="Helical" evidence="7">
    <location>
        <begin position="446"/>
        <end position="465"/>
    </location>
</feature>
<comment type="subcellular location">
    <subcellularLocation>
        <location evidence="1">Cell membrane</location>
        <topology evidence="1">Multi-pass membrane protein</topology>
    </subcellularLocation>
</comment>
<evidence type="ECO:0000259" key="8">
    <source>
        <dbReference type="Pfam" id="PF13515"/>
    </source>
</evidence>
<comment type="caution">
    <text evidence="9">The sequence shown here is derived from an EMBL/GenBank/DDBJ whole genome shotgun (WGS) entry which is preliminary data.</text>
</comment>
<dbReference type="PANTHER" id="PTHR30509">
    <property type="entry name" value="P-HYDROXYBENZOIC ACID EFFLUX PUMP SUBUNIT-RELATED"/>
    <property type="match status" value="1"/>
</dbReference>
<dbReference type="RefSeq" id="WP_207879705.1">
    <property type="nucleotide sequence ID" value="NZ_JAFVMF010000003.1"/>
</dbReference>
<name>A0ABS3LSV9_9PROT</name>
<feature type="domain" description="Integral membrane bound transporter" evidence="8">
    <location>
        <begin position="328"/>
        <end position="456"/>
    </location>
</feature>
<dbReference type="Pfam" id="PF13515">
    <property type="entry name" value="FUSC_2"/>
    <property type="match status" value="1"/>
</dbReference>
<feature type="transmembrane region" description="Helical" evidence="7">
    <location>
        <begin position="126"/>
        <end position="149"/>
    </location>
</feature>
<evidence type="ECO:0000256" key="1">
    <source>
        <dbReference type="ARBA" id="ARBA00004651"/>
    </source>
</evidence>
<proteinExistence type="inferred from homology"/>
<sequence>MGYALRMAAGCTTTVLIGEIWQIPELAVPALVTMALWQEDRTTNAIAGVGVNLLVLILLALVYGIIRITLDHPLGIVIAVALLSCGFFFLGSASKLKPVAYMLGLIVVYAMIAVDQVPVGELATRALLYADLFTLAPGIVMVALGLLICPSPKALLTRRIAARLRMSAALLATPDPLLLERADDMMREGMSGMAKNLKMARLEKIWRANDLAALEQAARSSVALLILARAHASRSGDVVSLEDLTPFMQEMAIIFEEGDYPTDILSPTRIGQTSHDAMVDILSSFTNPAPSHSPAPQPEGSGFFFADAFTNPEHVRFAVKGTAAVMFSYFVFKILNWQGIHTSIITCFIVAQPTMGEMISKLSLRISGALVGATLGILSIVFVMPHLHDVAAFLLLIFIGSLIGAWVKTGDERIAYAGFQIGLAFFLSDLKDYGPTTDMTTARDRIVGIMLGNLITYAMFTSFWPSSAYQKIPKRLDAMFAALRRQIAARTEPDRMLCAADAQTALSAAERVFENATVEPAHMRAQMDQLTQYHDILSKAAELTVDTLLSPASPDLATRLVALEAHTP</sequence>
<keyword evidence="3 7" id="KW-0812">Transmembrane</keyword>
<accession>A0ABS3LSV9</accession>
<feature type="transmembrane region" description="Helical" evidence="7">
    <location>
        <begin position="362"/>
        <end position="384"/>
    </location>
</feature>
<evidence type="ECO:0000313" key="9">
    <source>
        <dbReference type="EMBL" id="MBO1358995.1"/>
    </source>
</evidence>
<evidence type="ECO:0000256" key="3">
    <source>
        <dbReference type="ARBA" id="ARBA00022692"/>
    </source>
</evidence>
<protein>
    <submittedName>
        <fullName evidence="9">FUSC family protein</fullName>
    </submittedName>
</protein>
<evidence type="ECO:0000256" key="6">
    <source>
        <dbReference type="ARBA" id="ARBA00043993"/>
    </source>
</evidence>
<dbReference type="EMBL" id="JAFVMF010000003">
    <property type="protein sequence ID" value="MBO1358995.1"/>
    <property type="molecule type" value="Genomic_DNA"/>
</dbReference>
<dbReference type="PANTHER" id="PTHR30509:SF9">
    <property type="entry name" value="MULTIDRUG RESISTANCE PROTEIN MDTO"/>
    <property type="match status" value="1"/>
</dbReference>
<feature type="transmembrane region" description="Helical" evidence="7">
    <location>
        <begin position="45"/>
        <end position="66"/>
    </location>
</feature>
<gene>
    <name evidence="9" type="ORF">J2D73_04170</name>
</gene>
<organism evidence="9 10">
    <name type="scientific">Acetobacter sacchari</name>
    <dbReference type="NCBI Taxonomy" id="2661687"/>
    <lineage>
        <taxon>Bacteria</taxon>
        <taxon>Pseudomonadati</taxon>
        <taxon>Pseudomonadota</taxon>
        <taxon>Alphaproteobacteria</taxon>
        <taxon>Acetobacterales</taxon>
        <taxon>Acetobacteraceae</taxon>
        <taxon>Acetobacter</taxon>
    </lineage>
</organism>
<evidence type="ECO:0000256" key="5">
    <source>
        <dbReference type="ARBA" id="ARBA00023136"/>
    </source>
</evidence>
<evidence type="ECO:0000256" key="7">
    <source>
        <dbReference type="SAM" id="Phobius"/>
    </source>
</evidence>
<keyword evidence="2" id="KW-1003">Cell membrane</keyword>
<feature type="transmembrane region" description="Helical" evidence="7">
    <location>
        <begin position="72"/>
        <end position="91"/>
    </location>
</feature>
<reference evidence="9 10" key="1">
    <citation type="submission" date="2021-03" db="EMBL/GenBank/DDBJ databases">
        <title>The complete genome sequence of Acetobacter sacchari TBRC 11175.</title>
        <authorList>
            <person name="Charoenyingcharoen P."/>
            <person name="Yukphan P."/>
        </authorList>
    </citation>
    <scope>NUCLEOTIDE SEQUENCE [LARGE SCALE GENOMIC DNA]</scope>
    <source>
        <strain evidence="9 10">TBRC 11175</strain>
    </source>
</reference>